<evidence type="ECO:0000313" key="5">
    <source>
        <dbReference type="EMBL" id="NGO52808.1"/>
    </source>
</evidence>
<dbReference type="InterPro" id="IPR012341">
    <property type="entry name" value="6hp_glycosidase-like_sf"/>
</dbReference>
<dbReference type="RefSeq" id="WP_165029553.1">
    <property type="nucleotide sequence ID" value="NZ_JAAKZF010000022.1"/>
</dbReference>
<feature type="binding site" evidence="4">
    <location>
        <position position="353"/>
    </location>
    <ligand>
        <name>substrate</name>
    </ligand>
</feature>
<evidence type="ECO:0000256" key="1">
    <source>
        <dbReference type="ARBA" id="ARBA00022801"/>
    </source>
</evidence>
<dbReference type="InterPro" id="IPR008928">
    <property type="entry name" value="6-hairpin_glycosidase_sf"/>
</dbReference>
<dbReference type="PANTHER" id="PTHR36845:SF1">
    <property type="entry name" value="HYDROLASE, PUTATIVE (AFU_ORTHOLOGUE AFUA_7G05090)-RELATED"/>
    <property type="match status" value="1"/>
</dbReference>
<feature type="binding site" evidence="4">
    <location>
        <position position="238"/>
    </location>
    <ligand>
        <name>substrate</name>
    </ligand>
</feature>
<dbReference type="InterPro" id="IPR052369">
    <property type="entry name" value="UG_Glycosaminoglycan_Hydrolase"/>
</dbReference>
<dbReference type="Gene3D" id="1.50.10.10">
    <property type="match status" value="1"/>
</dbReference>
<dbReference type="AlphaFoldDB" id="A0A6G4WEN4"/>
<feature type="active site" description="Nucleophile" evidence="3">
    <location>
        <position position="106"/>
    </location>
</feature>
<feature type="binding site" evidence="4">
    <location>
        <position position="242"/>
    </location>
    <ligand>
        <name>substrate</name>
    </ligand>
</feature>
<protein>
    <submittedName>
        <fullName evidence="5">Glucoronyl hydrolase</fullName>
    </submittedName>
</protein>
<dbReference type="Pfam" id="PF07470">
    <property type="entry name" value="Glyco_hydro_88"/>
    <property type="match status" value="1"/>
</dbReference>
<name>A0A6G4WEN4_9HYPH</name>
<reference evidence="5 6" key="1">
    <citation type="submission" date="2020-02" db="EMBL/GenBank/DDBJ databases">
        <title>Genome sequence of strain CCNWXJ40-4.</title>
        <authorList>
            <person name="Gao J."/>
            <person name="Sun J."/>
        </authorList>
    </citation>
    <scope>NUCLEOTIDE SEQUENCE [LARGE SCALE GENOMIC DNA]</scope>
    <source>
        <strain evidence="5 6">CCNWXJ 40-4</strain>
    </source>
</reference>
<dbReference type="GO" id="GO:0000272">
    <property type="term" value="P:polysaccharide catabolic process"/>
    <property type="evidence" value="ECO:0007669"/>
    <property type="project" value="TreeGrafter"/>
</dbReference>
<evidence type="ECO:0000313" key="6">
    <source>
        <dbReference type="Proteomes" id="UP001642900"/>
    </source>
</evidence>
<dbReference type="GO" id="GO:0052757">
    <property type="term" value="F:chondroitin hydrolase activity"/>
    <property type="evidence" value="ECO:0007669"/>
    <property type="project" value="TreeGrafter"/>
</dbReference>
<keyword evidence="6" id="KW-1185">Reference proteome</keyword>
<keyword evidence="1 5" id="KW-0378">Hydrolase</keyword>
<feature type="binding site" evidence="4">
    <location>
        <position position="224"/>
    </location>
    <ligand>
        <name>substrate</name>
    </ligand>
</feature>
<feature type="active site" description="Proton donor" evidence="3">
    <location>
        <position position="166"/>
    </location>
</feature>
<proteinExistence type="inferred from homology"/>
<gene>
    <name evidence="5" type="ORF">G6N73_16760</name>
</gene>
<evidence type="ECO:0000256" key="2">
    <source>
        <dbReference type="ARBA" id="ARBA00038358"/>
    </source>
</evidence>
<organism evidence="5 6">
    <name type="scientific">Allomesorhizobium camelthorni</name>
    <dbReference type="NCBI Taxonomy" id="475069"/>
    <lineage>
        <taxon>Bacteria</taxon>
        <taxon>Pseudomonadati</taxon>
        <taxon>Pseudomonadota</taxon>
        <taxon>Alphaproteobacteria</taxon>
        <taxon>Hyphomicrobiales</taxon>
        <taxon>Phyllobacteriaceae</taxon>
        <taxon>Allomesorhizobium</taxon>
    </lineage>
</organism>
<dbReference type="PANTHER" id="PTHR36845">
    <property type="entry name" value="HYDROLASE, PUTATIVE (AFU_ORTHOLOGUE AFUA_7G05090)-RELATED"/>
    <property type="match status" value="1"/>
</dbReference>
<feature type="binding site" evidence="4">
    <location>
        <position position="226"/>
    </location>
    <ligand>
        <name>substrate</name>
    </ligand>
</feature>
<feature type="binding site" evidence="4">
    <location>
        <position position="166"/>
    </location>
    <ligand>
        <name>substrate</name>
    </ligand>
</feature>
<evidence type="ECO:0000256" key="3">
    <source>
        <dbReference type="PIRSR" id="PIRSR610905-1"/>
    </source>
</evidence>
<dbReference type="InterPro" id="IPR010905">
    <property type="entry name" value="Glyco_hydro_88"/>
</dbReference>
<comment type="caution">
    <text evidence="5">The sequence shown here is derived from an EMBL/GenBank/DDBJ whole genome shotgun (WGS) entry which is preliminary data.</text>
</comment>
<comment type="similarity">
    <text evidence="2">Belongs to the glycosyl hydrolase 88 family.</text>
</comment>
<evidence type="ECO:0000256" key="4">
    <source>
        <dbReference type="PIRSR" id="PIRSR610905-2"/>
    </source>
</evidence>
<dbReference type="SUPFAM" id="SSF48208">
    <property type="entry name" value="Six-hairpin glycosidases"/>
    <property type="match status" value="1"/>
</dbReference>
<feature type="binding site" evidence="4">
    <location>
        <position position="106"/>
    </location>
    <ligand>
        <name>substrate</name>
    </ligand>
</feature>
<accession>A0A6G4WEN4</accession>
<sequence>MLQTAARPASAIAAITDDEISSAIRTSVSQVRRNLPAFTYSAQNHSSVSNFYPAVPNDQWTAGFWPGSIWLAYEVTGDKVFRYAAQIQVQSFLHRIENRIATDHHDMGFLYSPSCVAAWKLVCDEDARNAALLAADQLMERFHEKGQFIQAWGRMGEPDNYRFIIDCLLNLPLLHWASGETGDPRYREKALAHAHTTLAHSIRADHSTHHTFYMDPETGAPVRGATQQGFRDESAWTRGQAWGIAGMAFCYRYERQEVYLEAFENLLGFYLKRLPDDLVPYWDLTFTEGDEPRDSSSAAIVACGLLDMAGMVGPERARDLRELAARMLGSLWRNYAVRDPAVSNGLLLHATYSKKTPFNRCRGEGVDECVTWGDYYYFEGLTRLSRDWTPYW</sequence>
<dbReference type="Proteomes" id="UP001642900">
    <property type="component" value="Unassembled WGS sequence"/>
</dbReference>
<dbReference type="EMBL" id="JAAKZF010000022">
    <property type="protein sequence ID" value="NGO52808.1"/>
    <property type="molecule type" value="Genomic_DNA"/>
</dbReference>